<evidence type="ECO:0000313" key="2">
    <source>
        <dbReference type="EMBL" id="RED16831.1"/>
    </source>
</evidence>
<keyword evidence="1" id="KW-0812">Transmembrane</keyword>
<keyword evidence="3" id="KW-1185">Reference proteome</keyword>
<feature type="transmembrane region" description="Helical" evidence="1">
    <location>
        <begin position="60"/>
        <end position="83"/>
    </location>
</feature>
<feature type="transmembrane region" description="Helical" evidence="1">
    <location>
        <begin position="149"/>
        <end position="165"/>
    </location>
</feature>
<comment type="caution">
    <text evidence="2">The sequence shown here is derived from an EMBL/GenBank/DDBJ whole genome shotgun (WGS) entry which is preliminary data.</text>
</comment>
<evidence type="ECO:0000313" key="3">
    <source>
        <dbReference type="Proteomes" id="UP000256310"/>
    </source>
</evidence>
<name>A0A3D9FI91_9SPHN</name>
<dbReference type="Proteomes" id="UP000256310">
    <property type="component" value="Unassembled WGS sequence"/>
</dbReference>
<gene>
    <name evidence="2" type="ORF">DFR46_1863</name>
</gene>
<reference evidence="2 3" key="1">
    <citation type="submission" date="2018-07" db="EMBL/GenBank/DDBJ databases">
        <title>Genomic Encyclopedia of Type Strains, Phase IV (KMG-IV): sequencing the most valuable type-strain genomes for metagenomic binning, comparative biology and taxonomic classification.</title>
        <authorList>
            <person name="Goeker M."/>
        </authorList>
    </citation>
    <scope>NUCLEOTIDE SEQUENCE [LARGE SCALE GENOMIC DNA]</scope>
    <source>
        <strain evidence="2 3">DSM 26725</strain>
    </source>
</reference>
<keyword evidence="1" id="KW-1133">Transmembrane helix</keyword>
<feature type="transmembrane region" description="Helical" evidence="1">
    <location>
        <begin position="217"/>
        <end position="238"/>
    </location>
</feature>
<organism evidence="2 3">
    <name type="scientific">Parasphingopyxis lamellibrachiae</name>
    <dbReference type="NCBI Taxonomy" id="680125"/>
    <lineage>
        <taxon>Bacteria</taxon>
        <taxon>Pseudomonadati</taxon>
        <taxon>Pseudomonadota</taxon>
        <taxon>Alphaproteobacteria</taxon>
        <taxon>Sphingomonadales</taxon>
        <taxon>Sphingomonadaceae</taxon>
        <taxon>Parasphingopyxis</taxon>
    </lineage>
</organism>
<dbReference type="EMBL" id="QRDP01000004">
    <property type="protein sequence ID" value="RED16831.1"/>
    <property type="molecule type" value="Genomic_DNA"/>
</dbReference>
<protein>
    <submittedName>
        <fullName evidence="2">Uncharacterized protein</fullName>
    </submittedName>
</protein>
<evidence type="ECO:0000256" key="1">
    <source>
        <dbReference type="SAM" id="Phobius"/>
    </source>
</evidence>
<proteinExistence type="predicted"/>
<accession>A0A3D9FI91</accession>
<keyword evidence="1" id="KW-0472">Membrane</keyword>
<feature type="transmembrane region" description="Helical" evidence="1">
    <location>
        <begin position="185"/>
        <end position="205"/>
    </location>
</feature>
<sequence>MLVNERVNGRPGAALPRCGMRSPRQTYCITIVTHSIKLAMLAHDPVPDSGKQQEPMMQSLILLLHIASGGVAVAAGAVALFSAKGSTVHRGAGNLFFGSMLAMAAAGTYLAWVAPMMITVLAGLFTGYLVATSWMTVRRPEGVSGPFDIAAFLVALAIGAGGFFYGFEATNSETGLVDGFSAGPYFFFGGLALLAAAGDALLIVRRGISGAQRIARHLWRMCLALYFAVGSLFTGPGASAFPESLQGSAWLSAPEMIVAAMMLFWLVRVLFTRWWTESVETKTAGAAPNASS</sequence>
<feature type="transmembrane region" description="Helical" evidence="1">
    <location>
        <begin position="250"/>
        <end position="271"/>
    </location>
</feature>
<dbReference type="AlphaFoldDB" id="A0A3D9FI91"/>